<dbReference type="Proteomes" id="UP000039865">
    <property type="component" value="Unassembled WGS sequence"/>
</dbReference>
<gene>
    <name evidence="4" type="primary">Contig18208.g19348</name>
    <name evidence="4" type="ORF">STYLEM_3274</name>
</gene>
<dbReference type="GO" id="GO:0008270">
    <property type="term" value="F:zinc ion binding"/>
    <property type="evidence" value="ECO:0007669"/>
    <property type="project" value="UniProtKB-KW"/>
</dbReference>
<accession>A0A077ZWF9</accession>
<dbReference type="InterPro" id="IPR001841">
    <property type="entry name" value="Znf_RING"/>
</dbReference>
<dbReference type="CDD" id="cd19756">
    <property type="entry name" value="Bbox2"/>
    <property type="match status" value="1"/>
</dbReference>
<evidence type="ECO:0000259" key="3">
    <source>
        <dbReference type="PROSITE" id="PS51886"/>
    </source>
</evidence>
<sequence>MEQVEGDICPKCNQIFNQIDLLKLILPCGDSMCLDCLYKQLQDVQNKVYCPVDNEELEVSQRYREKIINLKLSKQKEIVQLKCSKHPLIPANYYCNKERVMGCHVCVHDSHLKHIKLVEPFVNDDIYQFNNRCLIRLQEQKSKCQEAINQVLELKLKKKNISSATFVKTYLEVVELLEPHIRKDEQYELGIVYKTPNLFDFDDETMDAFDIKNQDEDIIKDWIGNAATIKFKLLYRAHRDGFSSQDFHRVCDGKGPLLFLIKSKKHNQVFGSYTSEKMSGGYSYKRDDKAFVFSLTNRTKHPLYQNFDNSLYFNASEHIHFGEDLIIRDNPNNNVQSTSNIGYAYQPPRDIFHDSDKAKEYLAGAQNFRVQEMEAFEVIKVEQEQQQENQ</sequence>
<keyword evidence="1" id="KW-0863">Zinc-finger</keyword>
<proteinExistence type="predicted"/>
<evidence type="ECO:0000313" key="5">
    <source>
        <dbReference type="Proteomes" id="UP000039865"/>
    </source>
</evidence>
<name>A0A077ZWF9_STYLE</name>
<dbReference type="InParanoid" id="A0A077ZWF9"/>
<protein>
    <submittedName>
        <fullName evidence="4">Tldc domain-containing protein</fullName>
    </submittedName>
</protein>
<evidence type="ECO:0000259" key="2">
    <source>
        <dbReference type="PROSITE" id="PS50089"/>
    </source>
</evidence>
<dbReference type="SUPFAM" id="SSF57845">
    <property type="entry name" value="B-box zinc-binding domain"/>
    <property type="match status" value="1"/>
</dbReference>
<dbReference type="Gene3D" id="3.30.40.10">
    <property type="entry name" value="Zinc/RING finger domain, C3HC4 (zinc finger)"/>
    <property type="match status" value="1"/>
</dbReference>
<dbReference type="SUPFAM" id="SSF57850">
    <property type="entry name" value="RING/U-box"/>
    <property type="match status" value="1"/>
</dbReference>
<dbReference type="AlphaFoldDB" id="A0A077ZWF9"/>
<feature type="domain" description="TLDc" evidence="3">
    <location>
        <begin position="205"/>
        <end position="379"/>
    </location>
</feature>
<keyword evidence="1" id="KW-0862">Zinc</keyword>
<feature type="domain" description="RING-type" evidence="2">
    <location>
        <begin position="9"/>
        <end position="54"/>
    </location>
</feature>
<organism evidence="4 5">
    <name type="scientific">Stylonychia lemnae</name>
    <name type="common">Ciliate</name>
    <dbReference type="NCBI Taxonomy" id="5949"/>
    <lineage>
        <taxon>Eukaryota</taxon>
        <taxon>Sar</taxon>
        <taxon>Alveolata</taxon>
        <taxon>Ciliophora</taxon>
        <taxon>Intramacronucleata</taxon>
        <taxon>Spirotrichea</taxon>
        <taxon>Stichotrichia</taxon>
        <taxon>Sporadotrichida</taxon>
        <taxon>Oxytrichidae</taxon>
        <taxon>Stylonychinae</taxon>
        <taxon>Stylonychia</taxon>
    </lineage>
</organism>
<dbReference type="Pfam" id="PF07534">
    <property type="entry name" value="TLD"/>
    <property type="match status" value="1"/>
</dbReference>
<evidence type="ECO:0000256" key="1">
    <source>
        <dbReference type="PROSITE-ProRule" id="PRU00175"/>
    </source>
</evidence>
<keyword evidence="1" id="KW-0479">Metal-binding</keyword>
<dbReference type="InterPro" id="IPR013083">
    <property type="entry name" value="Znf_RING/FYVE/PHD"/>
</dbReference>
<dbReference type="EMBL" id="CCKQ01003174">
    <property type="protein sequence ID" value="CDW74280.1"/>
    <property type="molecule type" value="Genomic_DNA"/>
</dbReference>
<dbReference type="PROSITE" id="PS50089">
    <property type="entry name" value="ZF_RING_2"/>
    <property type="match status" value="1"/>
</dbReference>
<dbReference type="PROSITE" id="PS51886">
    <property type="entry name" value="TLDC"/>
    <property type="match status" value="1"/>
</dbReference>
<dbReference type="OrthoDB" id="2305016at2759"/>
<dbReference type="InterPro" id="IPR006571">
    <property type="entry name" value="TLDc_dom"/>
</dbReference>
<evidence type="ECO:0000313" key="4">
    <source>
        <dbReference type="EMBL" id="CDW74280.1"/>
    </source>
</evidence>
<reference evidence="4 5" key="1">
    <citation type="submission" date="2014-06" db="EMBL/GenBank/DDBJ databases">
        <authorList>
            <person name="Swart Estienne"/>
        </authorList>
    </citation>
    <scope>NUCLEOTIDE SEQUENCE [LARGE SCALE GENOMIC DNA]</scope>
    <source>
        <strain evidence="4 5">130c</strain>
    </source>
</reference>
<keyword evidence="5" id="KW-1185">Reference proteome</keyword>